<feature type="domain" description="RING-type" evidence="11">
    <location>
        <begin position="97"/>
        <end position="120"/>
    </location>
</feature>
<evidence type="ECO:0000256" key="10">
    <source>
        <dbReference type="SAM" id="MobiDB-lite"/>
    </source>
</evidence>
<dbReference type="EC" id="2.3.2.27" evidence="2"/>
<keyword evidence="8" id="KW-0804">Transcription</keyword>
<evidence type="ECO:0000256" key="2">
    <source>
        <dbReference type="ARBA" id="ARBA00012483"/>
    </source>
</evidence>
<dbReference type="GO" id="GO:0000209">
    <property type="term" value="P:protein polyubiquitination"/>
    <property type="evidence" value="ECO:0007669"/>
    <property type="project" value="TreeGrafter"/>
</dbReference>
<reference evidence="12" key="1">
    <citation type="submission" date="2020-05" db="UniProtKB">
        <authorList>
            <consortium name="EnsemblMetazoa"/>
        </authorList>
    </citation>
    <scope>IDENTIFICATION</scope>
    <source>
        <strain evidence="12">TTRI</strain>
    </source>
</reference>
<dbReference type="PROSITE" id="PS00518">
    <property type="entry name" value="ZF_RING_1"/>
    <property type="match status" value="1"/>
</dbReference>
<dbReference type="PANTHER" id="PTHR46077">
    <property type="entry name" value="E3 UBIQUITIN-PROTEIN LIGASE TOPORS"/>
    <property type="match status" value="1"/>
</dbReference>
<evidence type="ECO:0000256" key="6">
    <source>
        <dbReference type="ARBA" id="ARBA00022833"/>
    </source>
</evidence>
<evidence type="ECO:0000256" key="4">
    <source>
        <dbReference type="ARBA" id="ARBA00022723"/>
    </source>
</evidence>
<evidence type="ECO:0000256" key="5">
    <source>
        <dbReference type="ARBA" id="ARBA00022771"/>
    </source>
</evidence>
<dbReference type="Gene3D" id="3.30.40.10">
    <property type="entry name" value="Zinc/RING finger domain, C3HC4 (zinc finger)"/>
    <property type="match status" value="1"/>
</dbReference>
<protein>
    <recommendedName>
        <fullName evidence="2">RING-type E3 ubiquitin transferase</fullName>
        <ecNumber evidence="2">2.3.2.27</ecNumber>
    </recommendedName>
</protein>
<dbReference type="SUPFAM" id="SSF57850">
    <property type="entry name" value="RING/U-box"/>
    <property type="match status" value="1"/>
</dbReference>
<accession>A0A1A9VWE6</accession>
<dbReference type="GO" id="GO:0008270">
    <property type="term" value="F:zinc ion binding"/>
    <property type="evidence" value="ECO:0007669"/>
    <property type="project" value="UniProtKB-KW"/>
</dbReference>
<feature type="region of interest" description="Disordered" evidence="10">
    <location>
        <begin position="164"/>
        <end position="184"/>
    </location>
</feature>
<comment type="catalytic activity">
    <reaction evidence="1">
        <text>S-ubiquitinyl-[E2 ubiquitin-conjugating enzyme]-L-cysteine + [acceptor protein]-L-lysine = [E2 ubiquitin-conjugating enzyme]-L-cysteine + N(6)-ubiquitinyl-[acceptor protein]-L-lysine.</text>
        <dbReference type="EC" id="2.3.2.27"/>
    </reaction>
</comment>
<keyword evidence="7" id="KW-0805">Transcription regulation</keyword>
<proteinExistence type="predicted"/>
<dbReference type="PROSITE" id="PS50089">
    <property type="entry name" value="ZF_RING_2"/>
    <property type="match status" value="1"/>
</dbReference>
<dbReference type="AlphaFoldDB" id="A0A1A9VWE6"/>
<evidence type="ECO:0000256" key="7">
    <source>
        <dbReference type="ARBA" id="ARBA00023015"/>
    </source>
</evidence>
<dbReference type="GO" id="GO:0061630">
    <property type="term" value="F:ubiquitin protein ligase activity"/>
    <property type="evidence" value="ECO:0007669"/>
    <property type="project" value="UniProtKB-EC"/>
</dbReference>
<dbReference type="PANTHER" id="PTHR46077:SF1">
    <property type="entry name" value="TOP1 BINDING ARGININE_SERINE RICH PROTEIN, E3 UBIQUITIN LIGASE"/>
    <property type="match status" value="1"/>
</dbReference>
<dbReference type="VEuPathDB" id="VectorBase:GAUT049858"/>
<keyword evidence="3" id="KW-0808">Transferase</keyword>
<dbReference type="STRING" id="7395.A0A1A9VWE6"/>
<dbReference type="GO" id="GO:0006513">
    <property type="term" value="P:protein monoubiquitination"/>
    <property type="evidence" value="ECO:0007669"/>
    <property type="project" value="TreeGrafter"/>
</dbReference>
<evidence type="ECO:0000256" key="3">
    <source>
        <dbReference type="ARBA" id="ARBA00022679"/>
    </source>
</evidence>
<dbReference type="InterPro" id="IPR001841">
    <property type="entry name" value="Znf_RING"/>
</dbReference>
<dbReference type="EnsemblMetazoa" id="GAUT049858-RA">
    <property type="protein sequence ID" value="GAUT049858-PA"/>
    <property type="gene ID" value="GAUT049858"/>
</dbReference>
<dbReference type="Proteomes" id="UP000078200">
    <property type="component" value="Unassembled WGS sequence"/>
</dbReference>
<evidence type="ECO:0000256" key="1">
    <source>
        <dbReference type="ARBA" id="ARBA00000900"/>
    </source>
</evidence>
<evidence type="ECO:0000256" key="8">
    <source>
        <dbReference type="ARBA" id="ARBA00023163"/>
    </source>
</evidence>
<evidence type="ECO:0000259" key="11">
    <source>
        <dbReference type="PROSITE" id="PS50089"/>
    </source>
</evidence>
<keyword evidence="6" id="KW-0862">Zinc</keyword>
<evidence type="ECO:0000313" key="12">
    <source>
        <dbReference type="EnsemblMetazoa" id="GAUT049858-PA"/>
    </source>
</evidence>
<dbReference type="InterPro" id="IPR017907">
    <property type="entry name" value="Znf_RING_CS"/>
</dbReference>
<evidence type="ECO:0000256" key="9">
    <source>
        <dbReference type="PROSITE-ProRule" id="PRU00175"/>
    </source>
</evidence>
<dbReference type="InterPro" id="IPR013083">
    <property type="entry name" value="Znf_RING/FYVE/PHD"/>
</dbReference>
<name>A0A1A9VWE6_GLOAU</name>
<keyword evidence="4" id="KW-0479">Metal-binding</keyword>
<organism evidence="12 13">
    <name type="scientific">Glossina austeni</name>
    <name type="common">Savannah tsetse fly</name>
    <dbReference type="NCBI Taxonomy" id="7395"/>
    <lineage>
        <taxon>Eukaryota</taxon>
        <taxon>Metazoa</taxon>
        <taxon>Ecdysozoa</taxon>
        <taxon>Arthropoda</taxon>
        <taxon>Hexapoda</taxon>
        <taxon>Insecta</taxon>
        <taxon>Pterygota</taxon>
        <taxon>Neoptera</taxon>
        <taxon>Endopterygota</taxon>
        <taxon>Diptera</taxon>
        <taxon>Brachycera</taxon>
        <taxon>Muscomorpha</taxon>
        <taxon>Hippoboscoidea</taxon>
        <taxon>Glossinidae</taxon>
        <taxon>Glossina</taxon>
    </lineage>
</organism>
<evidence type="ECO:0000313" key="13">
    <source>
        <dbReference type="Proteomes" id="UP000078200"/>
    </source>
</evidence>
<keyword evidence="5 9" id="KW-0863">Zinc-finger</keyword>
<keyword evidence="13" id="KW-1185">Reference proteome</keyword>
<sequence>MADTLLPTSAVPDLLVGVNAVLRENSTEPHTSAHNNESGDYLNQLNITSGSQDLNVASTESQYPTLMPRMQLKLPTAVIAKLNAQCRCKNKCLTDSCMHQFCFKCLCEWSKVKPECPLCKQTFKSIIHNVKWIDQFELESFGLVSYVDRYVIVPPPRFPRGRSTVTVTSGASGSRGSVSSFGAARTTRPYPGDLDEYYRRNLDEIGDAALSHMWRIYIYDRKLFALPVFDITGRFRESSA</sequence>